<dbReference type="RefSeq" id="WP_009140428.1">
    <property type="nucleotide sequence ID" value="NZ_JH126467.1"/>
</dbReference>
<organism evidence="1 2">
    <name type="scientific">Collinsella tanakaei YIT 12063</name>
    <dbReference type="NCBI Taxonomy" id="742742"/>
    <lineage>
        <taxon>Bacteria</taxon>
        <taxon>Bacillati</taxon>
        <taxon>Actinomycetota</taxon>
        <taxon>Coriobacteriia</taxon>
        <taxon>Coriobacteriales</taxon>
        <taxon>Coriobacteriaceae</taxon>
        <taxon>Collinsella</taxon>
    </lineage>
</organism>
<dbReference type="PATRIC" id="fig|742742.3.peg.377"/>
<proteinExistence type="predicted"/>
<dbReference type="STRING" id="742742.HMPREF9452_00392"/>
<sequence>MSFKLDVYRDLAEVFLDMDEFADVLTVDGIEMVGVLDESERDDGDRDMGIPAATHVLYVKSDQLQRRTPVGGNMVVDGIAYGVSSYREDMGLTAIGLIRYE</sequence>
<comment type="caution">
    <text evidence="1">The sequence shown here is derived from an EMBL/GenBank/DDBJ whole genome shotgun (WGS) entry which is preliminary data.</text>
</comment>
<dbReference type="EMBL" id="ADLS01000006">
    <property type="protein sequence ID" value="EGX67380.1"/>
    <property type="molecule type" value="Genomic_DNA"/>
</dbReference>
<dbReference type="OrthoDB" id="9802430at2"/>
<keyword evidence="2" id="KW-1185">Reference proteome</keyword>
<evidence type="ECO:0000313" key="2">
    <source>
        <dbReference type="Proteomes" id="UP000004830"/>
    </source>
</evidence>
<dbReference type="AlphaFoldDB" id="G1WGC9"/>
<name>G1WGC9_9ACTN</name>
<dbReference type="Proteomes" id="UP000004830">
    <property type="component" value="Unassembled WGS sequence"/>
</dbReference>
<reference evidence="1 2" key="1">
    <citation type="submission" date="2011-06" db="EMBL/GenBank/DDBJ databases">
        <title>The Genome Sequence of Collinsella tanakaei YIT 12063.</title>
        <authorList>
            <consortium name="The Broad Institute Genome Sequencing Platform"/>
            <person name="Earl A."/>
            <person name="Ward D."/>
            <person name="Feldgarden M."/>
            <person name="Gevers D."/>
            <person name="Morotomi M."/>
            <person name="Young S.K."/>
            <person name="Zeng Q."/>
            <person name="Gargeya S."/>
            <person name="Fitzgerald M."/>
            <person name="Haas B."/>
            <person name="Abouelleil A."/>
            <person name="Alvarado L."/>
            <person name="Arachchi H.M."/>
            <person name="Berlin A."/>
            <person name="Brown A."/>
            <person name="Chapman S.B."/>
            <person name="Chen Z."/>
            <person name="Dunbar C."/>
            <person name="Freedman E."/>
            <person name="Gearin G."/>
            <person name="Gellesch M."/>
            <person name="Goldberg J."/>
            <person name="Griggs A."/>
            <person name="Gujja S."/>
            <person name="Heiman D."/>
            <person name="Howarth C."/>
            <person name="Larson L."/>
            <person name="Lui A."/>
            <person name="MacDonald P.J.P."/>
            <person name="Mehta T."/>
            <person name="Montmayeur A."/>
            <person name="Murphy C."/>
            <person name="Neiman D."/>
            <person name="Pearson M."/>
            <person name="Priest M."/>
            <person name="Roberts A."/>
            <person name="Saif S."/>
            <person name="Shea T."/>
            <person name="Shenoy N."/>
            <person name="Sisk P."/>
            <person name="Stolte C."/>
            <person name="Sykes S."/>
            <person name="Wortman J."/>
            <person name="Nusbaum C."/>
            <person name="Birren B."/>
        </authorList>
    </citation>
    <scope>NUCLEOTIDE SEQUENCE [LARGE SCALE GENOMIC DNA]</scope>
    <source>
        <strain evidence="1 2">YIT 12063</strain>
    </source>
</reference>
<gene>
    <name evidence="1" type="ORF">HMPREF9452_00392</name>
</gene>
<dbReference type="HOGENOM" id="CLU_164696_1_0_11"/>
<dbReference type="GeneID" id="62758176"/>
<accession>G1WGC9</accession>
<evidence type="ECO:0000313" key="1">
    <source>
        <dbReference type="EMBL" id="EGX67380.1"/>
    </source>
</evidence>
<protein>
    <submittedName>
        <fullName evidence="1">Uncharacterized protein</fullName>
    </submittedName>
</protein>